<name>A0A1S1JWC4_9MYCO</name>
<evidence type="ECO:0000313" key="3">
    <source>
        <dbReference type="EMBL" id="OHT97098.1"/>
    </source>
</evidence>
<dbReference type="Pfam" id="PF06941">
    <property type="entry name" value="NT5C"/>
    <property type="match status" value="1"/>
</dbReference>
<dbReference type="GO" id="GO:0009264">
    <property type="term" value="P:deoxyribonucleotide catabolic process"/>
    <property type="evidence" value="ECO:0007669"/>
    <property type="project" value="InterPro"/>
</dbReference>
<dbReference type="InterPro" id="IPR010708">
    <property type="entry name" value="5'(3')-deoxyribonucleotidase"/>
</dbReference>
<sequence length="197" mass="21418">MIRQSLHIGLDVDGVLADYMAAIAEVGRGNGHAMSGEGPLTYGLIEPGWFPDARTAARAMAQLHESGLGDLALFDDTAPAAVRELRNGGHKVSIVTARQEHRAGESGHRAGRRDLASWLARHGIETDDLLFQQRKSLSGCDVYLDDAPHNIDEIRSAGRIAVVRDTTYNRQVPGPRVISLAEFADRVLRGDFNRQAA</sequence>
<dbReference type="AlphaFoldDB" id="A0A1S1JWC4"/>
<evidence type="ECO:0000256" key="1">
    <source>
        <dbReference type="ARBA" id="ARBA00009589"/>
    </source>
</evidence>
<protein>
    <recommendedName>
        <fullName evidence="5">5'-nucleotidase</fullName>
    </recommendedName>
</protein>
<proteinExistence type="inferred from homology"/>
<dbReference type="InterPro" id="IPR036412">
    <property type="entry name" value="HAD-like_sf"/>
</dbReference>
<dbReference type="STRING" id="1908205.BKG60_18465"/>
<accession>A0A1Q9W818</accession>
<evidence type="ECO:0000313" key="4">
    <source>
        <dbReference type="Proteomes" id="UP000179636"/>
    </source>
</evidence>
<dbReference type="EMBL" id="MLHV01000016">
    <property type="protein sequence ID" value="OHT97098.1"/>
    <property type="molecule type" value="Genomic_DNA"/>
</dbReference>
<dbReference type="RefSeq" id="WP_043370599.1">
    <property type="nucleotide sequence ID" value="NZ_MLCL01000073.1"/>
</dbReference>
<dbReference type="Proteomes" id="UP000179636">
    <property type="component" value="Unassembled WGS sequence"/>
</dbReference>
<reference evidence="3 4" key="1">
    <citation type="submission" date="2016-10" db="EMBL/GenBank/DDBJ databases">
        <title>Evaluation of Human, Animal and Environmental Mycobacterium chelonae Isolates by Core Genome Phylogenomic Analysis, Targeted Gene Comparison, and Anti-microbial Susceptibility Patterns: A Tale of Mistaken Identities.</title>
        <authorList>
            <person name="Fogelson S.B."/>
            <person name="Camus A.C."/>
            <person name="Lorenz W."/>
            <person name="Vasireddy R."/>
            <person name="Vasireddy S."/>
            <person name="Smith T."/>
            <person name="Brown-Elliott B.A."/>
            <person name="Wallace R.J.Jr."/>
            <person name="Hasan N.A."/>
            <person name="Reischl U."/>
            <person name="Sanchez S."/>
        </authorList>
    </citation>
    <scope>NUCLEOTIDE SEQUENCE [LARGE SCALE GENOMIC DNA]</scope>
    <source>
        <strain evidence="3 4">24999</strain>
    </source>
</reference>
<dbReference type="InterPro" id="IPR023214">
    <property type="entry name" value="HAD_sf"/>
</dbReference>
<comment type="caution">
    <text evidence="3">The sequence shown here is derived from an EMBL/GenBank/DDBJ whole genome shotgun (WGS) entry which is preliminary data.</text>
</comment>
<keyword evidence="4" id="KW-1185">Reference proteome</keyword>
<dbReference type="SUPFAM" id="SSF56784">
    <property type="entry name" value="HAD-like"/>
    <property type="match status" value="1"/>
</dbReference>
<organism evidence="3 4">
    <name type="scientific">Mycobacterium syngnathidarum</name>
    <dbReference type="NCBI Taxonomy" id="1908205"/>
    <lineage>
        <taxon>Bacteria</taxon>
        <taxon>Bacillati</taxon>
        <taxon>Actinomycetota</taxon>
        <taxon>Actinomycetes</taxon>
        <taxon>Mycobacteriales</taxon>
        <taxon>Mycobacteriaceae</taxon>
        <taxon>Mycobacterium</taxon>
    </lineage>
</organism>
<feature type="active site" description="Proton donor" evidence="2">
    <location>
        <position position="13"/>
    </location>
</feature>
<accession>A0A1S1JWC4</accession>
<evidence type="ECO:0000256" key="2">
    <source>
        <dbReference type="PIRSR" id="PIRSR610708-1"/>
    </source>
</evidence>
<feature type="active site" description="Nucleophile" evidence="2">
    <location>
        <position position="11"/>
    </location>
</feature>
<dbReference type="OrthoDB" id="5242740at2"/>
<evidence type="ECO:0008006" key="5">
    <source>
        <dbReference type="Google" id="ProtNLM"/>
    </source>
</evidence>
<gene>
    <name evidence="3" type="ORF">BKG61_17555</name>
</gene>
<dbReference type="Gene3D" id="3.40.50.1000">
    <property type="entry name" value="HAD superfamily/HAD-like"/>
    <property type="match status" value="1"/>
</dbReference>
<comment type="similarity">
    <text evidence="1">Belongs to the 5'(3')-deoxyribonucleotidase family.</text>
</comment>
<dbReference type="GO" id="GO:0008253">
    <property type="term" value="F:5'-nucleotidase activity"/>
    <property type="evidence" value="ECO:0007669"/>
    <property type="project" value="InterPro"/>
</dbReference>